<keyword evidence="6" id="KW-0804">Transcription</keyword>
<gene>
    <name evidence="10" type="ORF">IFK94_03210</name>
</gene>
<evidence type="ECO:0000256" key="2">
    <source>
        <dbReference type="ARBA" id="ARBA00022741"/>
    </source>
</evidence>
<keyword evidence="2" id="KW-0547">Nucleotide-binding</keyword>
<dbReference type="SUPFAM" id="SSF52172">
    <property type="entry name" value="CheY-like"/>
    <property type="match status" value="1"/>
</dbReference>
<dbReference type="SUPFAM" id="SSF52540">
    <property type="entry name" value="P-loop containing nucleoside triphosphate hydrolases"/>
    <property type="match status" value="1"/>
</dbReference>
<sequence>MADEKILVIDDEPGVRTALEGILEDEGFHVASAGSGEEGLERIARERFDAILLDVWLPGIDGLETLERLQDSRVDTQVIMISGHGNIDTAVRATKLGAFDFVENPLSLEKTLLVLRNALRQRMLENRTRRLMRLLSRDTEIHGVSPAADRLRTRIDEAALSDTPVLVLGPRGSGREAVVRRIHALSSRSEEAFVDIPCGALGAAAGDAIFGSDETPSRTTMARKGTVLFEDLDQLEPELQRRLEAYLRSDQFQELGARPMATADPDGPGIGGALKDQIGVILVEVPPLRERREDVSVLADHYMTILAREYGHSRKSFSEDCRRAMSAWEWPGNVRELRNLMETLLLQVQGPEVRTSDLPKAMGGAELAPVDLYGEFGSLSEGKAAFEEYYIRRMIGEADGDMKKAARRLGLKLADLKDRVG</sequence>
<proteinExistence type="predicted"/>
<dbReference type="GO" id="GO:0003677">
    <property type="term" value="F:DNA binding"/>
    <property type="evidence" value="ECO:0007669"/>
    <property type="project" value="UniProtKB-KW"/>
</dbReference>
<keyword evidence="1 7" id="KW-0597">Phosphoprotein</keyword>
<evidence type="ECO:0000259" key="9">
    <source>
        <dbReference type="PROSITE" id="PS50110"/>
    </source>
</evidence>
<evidence type="ECO:0000256" key="5">
    <source>
        <dbReference type="ARBA" id="ARBA00023015"/>
    </source>
</evidence>
<evidence type="ECO:0000256" key="1">
    <source>
        <dbReference type="ARBA" id="ARBA00022553"/>
    </source>
</evidence>
<dbReference type="InterPro" id="IPR058031">
    <property type="entry name" value="AAA_lid_NorR"/>
</dbReference>
<evidence type="ECO:0000259" key="8">
    <source>
        <dbReference type="PROSITE" id="PS50045"/>
    </source>
</evidence>
<evidence type="ECO:0000256" key="6">
    <source>
        <dbReference type="ARBA" id="ARBA00023163"/>
    </source>
</evidence>
<keyword evidence="3" id="KW-0067">ATP-binding</keyword>
<protein>
    <submittedName>
        <fullName evidence="10">Sigma-54-dependent Fis family transcriptional regulator</fullName>
    </submittedName>
</protein>
<dbReference type="Gene3D" id="3.40.50.300">
    <property type="entry name" value="P-loop containing nucleotide triphosphate hydrolases"/>
    <property type="match status" value="1"/>
</dbReference>
<dbReference type="Proteomes" id="UP000648239">
    <property type="component" value="Unassembled WGS sequence"/>
</dbReference>
<dbReference type="PANTHER" id="PTHR32071:SF17">
    <property type="entry name" value="TRANSCRIPTIONAL REGULATOR (NTRC FAMILY)"/>
    <property type="match status" value="1"/>
</dbReference>
<dbReference type="InterPro" id="IPR011006">
    <property type="entry name" value="CheY-like_superfamily"/>
</dbReference>
<name>A0A8J7C1D5_9BACT</name>
<dbReference type="InterPro" id="IPR027417">
    <property type="entry name" value="P-loop_NTPase"/>
</dbReference>
<feature type="domain" description="Response regulatory" evidence="9">
    <location>
        <begin position="5"/>
        <end position="119"/>
    </location>
</feature>
<accession>A0A8J7C1D5</accession>
<dbReference type="AlphaFoldDB" id="A0A8J7C1D5"/>
<reference evidence="10 11" key="1">
    <citation type="submission" date="2020-08" db="EMBL/GenBank/DDBJ databases">
        <title>Acidobacteriota in marine sediments use diverse sulfur dissimilation pathways.</title>
        <authorList>
            <person name="Wasmund K."/>
        </authorList>
    </citation>
    <scope>NUCLEOTIDE SEQUENCE [LARGE SCALE GENOMIC DNA]</scope>
    <source>
        <strain evidence="10">MAG AM4</strain>
    </source>
</reference>
<dbReference type="Pfam" id="PF00158">
    <property type="entry name" value="Sigma54_activat"/>
    <property type="match status" value="1"/>
</dbReference>
<evidence type="ECO:0000313" key="11">
    <source>
        <dbReference type="Proteomes" id="UP000648239"/>
    </source>
</evidence>
<dbReference type="CDD" id="cd17550">
    <property type="entry name" value="REC_NtrX-like"/>
    <property type="match status" value="1"/>
</dbReference>
<keyword evidence="5" id="KW-0805">Transcription regulation</keyword>
<dbReference type="PANTHER" id="PTHR32071">
    <property type="entry name" value="TRANSCRIPTIONAL REGULATORY PROTEIN"/>
    <property type="match status" value="1"/>
</dbReference>
<dbReference type="PROSITE" id="PS00688">
    <property type="entry name" value="SIGMA54_INTERACT_3"/>
    <property type="match status" value="1"/>
</dbReference>
<evidence type="ECO:0000313" key="10">
    <source>
        <dbReference type="EMBL" id="MBD3867110.1"/>
    </source>
</evidence>
<dbReference type="SMART" id="SM00448">
    <property type="entry name" value="REC"/>
    <property type="match status" value="1"/>
</dbReference>
<evidence type="ECO:0000256" key="3">
    <source>
        <dbReference type="ARBA" id="ARBA00022840"/>
    </source>
</evidence>
<evidence type="ECO:0000256" key="4">
    <source>
        <dbReference type="ARBA" id="ARBA00023012"/>
    </source>
</evidence>
<dbReference type="PROSITE" id="PS50045">
    <property type="entry name" value="SIGMA54_INTERACT_4"/>
    <property type="match status" value="1"/>
</dbReference>
<dbReference type="FunFam" id="3.40.50.2300:FF:000018">
    <property type="entry name" value="DNA-binding transcriptional regulator NtrC"/>
    <property type="match status" value="1"/>
</dbReference>
<keyword evidence="4" id="KW-0902">Two-component regulatory system</keyword>
<dbReference type="GO" id="GO:0006355">
    <property type="term" value="P:regulation of DNA-templated transcription"/>
    <property type="evidence" value="ECO:0007669"/>
    <property type="project" value="InterPro"/>
</dbReference>
<comment type="caution">
    <text evidence="10">The sequence shown here is derived from an EMBL/GenBank/DDBJ whole genome shotgun (WGS) entry which is preliminary data.</text>
</comment>
<dbReference type="EMBL" id="JACXWD010000006">
    <property type="protein sequence ID" value="MBD3867110.1"/>
    <property type="molecule type" value="Genomic_DNA"/>
</dbReference>
<dbReference type="PROSITE" id="PS50110">
    <property type="entry name" value="RESPONSE_REGULATORY"/>
    <property type="match status" value="1"/>
</dbReference>
<feature type="domain" description="Sigma-54 factor interaction" evidence="8">
    <location>
        <begin position="141"/>
        <end position="346"/>
    </location>
</feature>
<organism evidence="10 11">
    <name type="scientific">Candidatus Polarisedimenticola svalbardensis</name>
    <dbReference type="NCBI Taxonomy" id="2886004"/>
    <lineage>
        <taxon>Bacteria</taxon>
        <taxon>Pseudomonadati</taxon>
        <taxon>Acidobacteriota</taxon>
        <taxon>Candidatus Polarisedimenticolia</taxon>
        <taxon>Candidatus Polarisedimenticolales</taxon>
        <taxon>Candidatus Polarisedimenticolaceae</taxon>
        <taxon>Candidatus Polarisedimenticola</taxon>
    </lineage>
</organism>
<dbReference type="InterPro" id="IPR002078">
    <property type="entry name" value="Sigma_54_int"/>
</dbReference>
<dbReference type="InterPro" id="IPR001789">
    <property type="entry name" value="Sig_transdc_resp-reg_receiver"/>
</dbReference>
<dbReference type="GO" id="GO:0000160">
    <property type="term" value="P:phosphorelay signal transduction system"/>
    <property type="evidence" value="ECO:0007669"/>
    <property type="project" value="UniProtKB-KW"/>
</dbReference>
<dbReference type="InterPro" id="IPR025944">
    <property type="entry name" value="Sigma_54_int_dom_CS"/>
</dbReference>
<dbReference type="Gene3D" id="1.10.8.60">
    <property type="match status" value="1"/>
</dbReference>
<dbReference type="Pfam" id="PF25601">
    <property type="entry name" value="AAA_lid_14"/>
    <property type="match status" value="1"/>
</dbReference>
<feature type="modified residue" description="4-aspartylphosphate" evidence="7">
    <location>
        <position position="54"/>
    </location>
</feature>
<dbReference type="Gene3D" id="3.40.50.2300">
    <property type="match status" value="1"/>
</dbReference>
<dbReference type="Pfam" id="PF00072">
    <property type="entry name" value="Response_reg"/>
    <property type="match status" value="1"/>
</dbReference>
<evidence type="ECO:0000256" key="7">
    <source>
        <dbReference type="PROSITE-ProRule" id="PRU00169"/>
    </source>
</evidence>
<dbReference type="GO" id="GO:0005524">
    <property type="term" value="F:ATP binding"/>
    <property type="evidence" value="ECO:0007669"/>
    <property type="project" value="UniProtKB-KW"/>
</dbReference>